<proteinExistence type="predicted"/>
<comment type="caution">
    <text evidence="2">The sequence shown here is derived from an EMBL/GenBank/DDBJ whole genome shotgun (WGS) entry which is preliminary data.</text>
</comment>
<protein>
    <submittedName>
        <fullName evidence="2">Transketolase</fullName>
    </submittedName>
</protein>
<sequence length="273" mass="30385">MKRTEEYLKRKAKKLRKEIIAMSFKGRGAHITSCLSVVDLLAVLFYQALKINPKKPNHPRRDKFILSKGHAACALYAVLAHKGFFPKEYLETYGCEGTLLGAHPEHGKLPGIELSTGSLGHGLPVGTGMALAEKLNGHNSKTFVLLSDGECDAGSVWEAALFAGQNKLDNLVAIVDYNKFQAFGKIKNIINLEPFFDKWKSFGWGTKEVDGHNLKELLKVIHSIPLMKNKPTAIIAHTISGKGVSFLENKLEWHYSNLSEKQYKKAIKELDTL</sequence>
<feature type="domain" description="Transketolase N-terminal" evidence="1">
    <location>
        <begin position="25"/>
        <end position="266"/>
    </location>
</feature>
<reference evidence="2 3" key="1">
    <citation type="journal article" date="2016" name="Nat. Commun.">
        <title>Thousands of microbial genomes shed light on interconnected biogeochemical processes in an aquifer system.</title>
        <authorList>
            <person name="Anantharaman K."/>
            <person name="Brown C.T."/>
            <person name="Hug L.A."/>
            <person name="Sharon I."/>
            <person name="Castelle C.J."/>
            <person name="Probst A.J."/>
            <person name="Thomas B.C."/>
            <person name="Singh A."/>
            <person name="Wilkins M.J."/>
            <person name="Karaoz U."/>
            <person name="Brodie E.L."/>
            <person name="Williams K.H."/>
            <person name="Hubbard S.S."/>
            <person name="Banfield J.F."/>
        </authorList>
    </citation>
    <scope>NUCLEOTIDE SEQUENCE [LARGE SCALE GENOMIC DNA]</scope>
</reference>
<dbReference type="InterPro" id="IPR029061">
    <property type="entry name" value="THDP-binding"/>
</dbReference>
<dbReference type="PANTHER" id="PTHR47514:SF2">
    <property type="entry name" value="TRANSKETOLASE"/>
    <property type="match status" value="1"/>
</dbReference>
<dbReference type="Pfam" id="PF00456">
    <property type="entry name" value="Transketolase_N"/>
    <property type="match status" value="1"/>
</dbReference>
<name>A0A1F5G4M2_9BACT</name>
<dbReference type="SUPFAM" id="SSF52518">
    <property type="entry name" value="Thiamin diphosphate-binding fold (THDP-binding)"/>
    <property type="match status" value="1"/>
</dbReference>
<dbReference type="InterPro" id="IPR005474">
    <property type="entry name" value="Transketolase_N"/>
</dbReference>
<dbReference type="Proteomes" id="UP000176628">
    <property type="component" value="Unassembled WGS sequence"/>
</dbReference>
<evidence type="ECO:0000259" key="1">
    <source>
        <dbReference type="Pfam" id="PF00456"/>
    </source>
</evidence>
<evidence type="ECO:0000313" key="3">
    <source>
        <dbReference type="Proteomes" id="UP000176628"/>
    </source>
</evidence>
<accession>A0A1F5G4M2</accession>
<organism evidence="2 3">
    <name type="scientific">Candidatus Curtissbacteria bacterium RBG_16_39_7</name>
    <dbReference type="NCBI Taxonomy" id="1797707"/>
    <lineage>
        <taxon>Bacteria</taxon>
        <taxon>Candidatus Curtissiibacteriota</taxon>
    </lineage>
</organism>
<evidence type="ECO:0000313" key="2">
    <source>
        <dbReference type="EMBL" id="OGD86830.1"/>
    </source>
</evidence>
<gene>
    <name evidence="2" type="ORF">A2Z23_03295</name>
</gene>
<dbReference type="Gene3D" id="3.40.50.970">
    <property type="match status" value="1"/>
</dbReference>
<dbReference type="PANTHER" id="PTHR47514">
    <property type="entry name" value="TRANSKETOLASE N-TERMINAL SECTION-RELATED"/>
    <property type="match status" value="1"/>
</dbReference>
<dbReference type="EMBL" id="MFAV01000005">
    <property type="protein sequence ID" value="OGD86830.1"/>
    <property type="molecule type" value="Genomic_DNA"/>
</dbReference>
<dbReference type="AlphaFoldDB" id="A0A1F5G4M2"/>
<dbReference type="CDD" id="cd02012">
    <property type="entry name" value="TPP_TK"/>
    <property type="match status" value="1"/>
</dbReference>